<evidence type="ECO:0000259" key="5">
    <source>
        <dbReference type="PROSITE" id="PS50112"/>
    </source>
</evidence>
<reference evidence="7 8" key="1">
    <citation type="submission" date="2022-03" db="EMBL/GenBank/DDBJ databases">
        <authorList>
            <person name="Jo J.-H."/>
            <person name="Im W.-T."/>
        </authorList>
    </citation>
    <scope>NUCLEOTIDE SEQUENCE [LARGE SCALE GENOMIC DNA]</scope>
    <source>
        <strain evidence="7 8">MA9</strain>
    </source>
</reference>
<name>A0ABS9UFS1_9BACL</name>
<dbReference type="InterPro" id="IPR004089">
    <property type="entry name" value="MCPsignal_dom"/>
</dbReference>
<dbReference type="RefSeq" id="WP_241370344.1">
    <property type="nucleotide sequence ID" value="NZ_JAKZFC010000006.1"/>
</dbReference>
<dbReference type="Pfam" id="PF00015">
    <property type="entry name" value="MCPsignal"/>
    <property type="match status" value="1"/>
</dbReference>
<dbReference type="PANTHER" id="PTHR32089:SF112">
    <property type="entry name" value="LYSOZYME-LIKE PROTEIN-RELATED"/>
    <property type="match status" value="1"/>
</dbReference>
<comment type="caution">
    <text evidence="7">The sequence shown here is derived from an EMBL/GenBank/DDBJ whole genome shotgun (WGS) entry which is preliminary data.</text>
</comment>
<evidence type="ECO:0000256" key="3">
    <source>
        <dbReference type="PROSITE-ProRule" id="PRU00284"/>
    </source>
</evidence>
<dbReference type="InterPro" id="IPR035965">
    <property type="entry name" value="PAS-like_dom_sf"/>
</dbReference>
<evidence type="ECO:0000256" key="1">
    <source>
        <dbReference type="ARBA" id="ARBA00023224"/>
    </source>
</evidence>
<dbReference type="SUPFAM" id="SSF58104">
    <property type="entry name" value="Methyl-accepting chemotaxis protein (MCP) signaling domain"/>
    <property type="match status" value="1"/>
</dbReference>
<dbReference type="PROSITE" id="PS50113">
    <property type="entry name" value="PAC"/>
    <property type="match status" value="1"/>
</dbReference>
<accession>A0ABS9UFS1</accession>
<comment type="similarity">
    <text evidence="2">Belongs to the methyl-accepting chemotaxis (MCP) protein family.</text>
</comment>
<dbReference type="CDD" id="cd00130">
    <property type="entry name" value="PAS"/>
    <property type="match status" value="1"/>
</dbReference>
<dbReference type="EMBL" id="JAKZFC010000006">
    <property type="protein sequence ID" value="MCH7323172.1"/>
    <property type="molecule type" value="Genomic_DNA"/>
</dbReference>
<dbReference type="NCBIfam" id="TIGR00229">
    <property type="entry name" value="sensory_box"/>
    <property type="match status" value="1"/>
</dbReference>
<dbReference type="PRINTS" id="PR00260">
    <property type="entry name" value="CHEMTRNSDUCR"/>
</dbReference>
<feature type="domain" description="Methyl-accepting transducer" evidence="4">
    <location>
        <begin position="123"/>
        <end position="303"/>
    </location>
</feature>
<dbReference type="SUPFAM" id="SSF55785">
    <property type="entry name" value="PYP-like sensor domain (PAS domain)"/>
    <property type="match status" value="1"/>
</dbReference>
<gene>
    <name evidence="7" type="ORF">LZ480_14945</name>
</gene>
<dbReference type="InterPro" id="IPR000700">
    <property type="entry name" value="PAS-assoc_C"/>
</dbReference>
<feature type="domain" description="PAS" evidence="5">
    <location>
        <begin position="10"/>
        <end position="53"/>
    </location>
</feature>
<keyword evidence="1 3" id="KW-0807">Transducer</keyword>
<dbReference type="Pfam" id="PF13426">
    <property type="entry name" value="PAS_9"/>
    <property type="match status" value="1"/>
</dbReference>
<dbReference type="Gene3D" id="1.10.287.950">
    <property type="entry name" value="Methyl-accepting chemotaxis protein"/>
    <property type="match status" value="1"/>
</dbReference>
<proteinExistence type="inferred from homology"/>
<dbReference type="PROSITE" id="PS50112">
    <property type="entry name" value="PAS"/>
    <property type="match status" value="1"/>
</dbReference>
<keyword evidence="8" id="KW-1185">Reference proteome</keyword>
<organism evidence="7 8">
    <name type="scientific">Solibacillus palustris</name>
    <dbReference type="NCBI Taxonomy" id="2908203"/>
    <lineage>
        <taxon>Bacteria</taxon>
        <taxon>Bacillati</taxon>
        <taxon>Bacillota</taxon>
        <taxon>Bacilli</taxon>
        <taxon>Bacillales</taxon>
        <taxon>Caryophanaceae</taxon>
        <taxon>Solibacillus</taxon>
    </lineage>
</organism>
<evidence type="ECO:0000259" key="4">
    <source>
        <dbReference type="PROSITE" id="PS50111"/>
    </source>
</evidence>
<dbReference type="SMART" id="SM00283">
    <property type="entry name" value="MA"/>
    <property type="match status" value="1"/>
</dbReference>
<evidence type="ECO:0000256" key="2">
    <source>
        <dbReference type="ARBA" id="ARBA00029447"/>
    </source>
</evidence>
<dbReference type="Gene3D" id="3.30.450.20">
    <property type="entry name" value="PAS domain"/>
    <property type="match status" value="1"/>
</dbReference>
<protein>
    <submittedName>
        <fullName evidence="7">Methyl-accepting chemotaxis protein</fullName>
    </submittedName>
</protein>
<dbReference type="Proteomes" id="UP001316087">
    <property type="component" value="Unassembled WGS sequence"/>
</dbReference>
<evidence type="ECO:0000313" key="8">
    <source>
        <dbReference type="Proteomes" id="UP001316087"/>
    </source>
</evidence>
<dbReference type="PANTHER" id="PTHR32089">
    <property type="entry name" value="METHYL-ACCEPTING CHEMOTAXIS PROTEIN MCPB"/>
    <property type="match status" value="1"/>
</dbReference>
<feature type="domain" description="PAC" evidence="6">
    <location>
        <begin position="81"/>
        <end position="136"/>
    </location>
</feature>
<evidence type="ECO:0000259" key="6">
    <source>
        <dbReference type="PROSITE" id="PS50113"/>
    </source>
</evidence>
<sequence>MNKLENLIVRDELVVKAIEKNLAIIRFDTNCKVAYVNDLFAKTLGYNKEELYGMHHAEFCFNEFVNSTSYKQFWRNLFSGHSYQDKIERKDKNGNQVWLEATYMPIYDDYHRKVIGVSKIATNITERQNAVVSVVKELTEMSENLNEKAEGGINNSNYLLETIDNIAKESKQNIENLSTLQKQAESINSITRTIQDIAAQTNLLALNAAIEAARAGEAGRGFDVVAKEVRKLSDKVHQSISEVKNNIHLITKEINSVTESIGRVHQSIQTGQVQVNHTIEDFNVISTSAEQLEKRAHDFTEII</sequence>
<dbReference type="InterPro" id="IPR000014">
    <property type="entry name" value="PAS"/>
</dbReference>
<evidence type="ECO:0000313" key="7">
    <source>
        <dbReference type="EMBL" id="MCH7323172.1"/>
    </source>
</evidence>
<dbReference type="InterPro" id="IPR004090">
    <property type="entry name" value="Chemotax_Me-accpt_rcpt"/>
</dbReference>
<dbReference type="PROSITE" id="PS50111">
    <property type="entry name" value="CHEMOTAXIS_TRANSDUC_2"/>
    <property type="match status" value="1"/>
</dbReference>